<proteinExistence type="predicted"/>
<evidence type="ECO:0000256" key="1">
    <source>
        <dbReference type="SAM" id="SignalP"/>
    </source>
</evidence>
<evidence type="ECO:0000313" key="2">
    <source>
        <dbReference type="EMBL" id="KAG9237340.1"/>
    </source>
</evidence>
<accession>A0A9P7YPH4</accession>
<dbReference type="EMBL" id="MU251388">
    <property type="protein sequence ID" value="KAG9237340.1"/>
    <property type="molecule type" value="Genomic_DNA"/>
</dbReference>
<dbReference type="Proteomes" id="UP000824998">
    <property type="component" value="Unassembled WGS sequence"/>
</dbReference>
<dbReference type="OrthoDB" id="1937642at2759"/>
<organism evidence="2 3">
    <name type="scientific">Amylocarpus encephaloides</name>
    <dbReference type="NCBI Taxonomy" id="45428"/>
    <lineage>
        <taxon>Eukaryota</taxon>
        <taxon>Fungi</taxon>
        <taxon>Dikarya</taxon>
        <taxon>Ascomycota</taxon>
        <taxon>Pezizomycotina</taxon>
        <taxon>Leotiomycetes</taxon>
        <taxon>Helotiales</taxon>
        <taxon>Helotiales incertae sedis</taxon>
        <taxon>Amylocarpus</taxon>
    </lineage>
</organism>
<protein>
    <submittedName>
        <fullName evidence="2">Uncharacterized protein</fullName>
    </submittedName>
</protein>
<feature type="signal peptide" evidence="1">
    <location>
        <begin position="1"/>
        <end position="23"/>
    </location>
</feature>
<comment type="caution">
    <text evidence="2">The sequence shown here is derived from an EMBL/GenBank/DDBJ whole genome shotgun (WGS) entry which is preliminary data.</text>
</comment>
<evidence type="ECO:0000313" key="3">
    <source>
        <dbReference type="Proteomes" id="UP000824998"/>
    </source>
</evidence>
<dbReference type="AlphaFoldDB" id="A0A9P7YPH4"/>
<reference evidence="2" key="1">
    <citation type="journal article" date="2021" name="IMA Fungus">
        <title>Genomic characterization of three marine fungi, including Emericellopsis atlantica sp. nov. with signatures of a generalist lifestyle and marine biomass degradation.</title>
        <authorList>
            <person name="Hagestad O.C."/>
            <person name="Hou L."/>
            <person name="Andersen J.H."/>
            <person name="Hansen E.H."/>
            <person name="Altermark B."/>
            <person name="Li C."/>
            <person name="Kuhnert E."/>
            <person name="Cox R.J."/>
            <person name="Crous P.W."/>
            <person name="Spatafora J.W."/>
            <person name="Lail K."/>
            <person name="Amirebrahimi M."/>
            <person name="Lipzen A."/>
            <person name="Pangilinan J."/>
            <person name="Andreopoulos W."/>
            <person name="Hayes R.D."/>
            <person name="Ng V."/>
            <person name="Grigoriev I.V."/>
            <person name="Jackson S.A."/>
            <person name="Sutton T.D.S."/>
            <person name="Dobson A.D.W."/>
            <person name="Rama T."/>
        </authorList>
    </citation>
    <scope>NUCLEOTIDE SEQUENCE</scope>
    <source>
        <strain evidence="2">TRa018bII</strain>
    </source>
</reference>
<keyword evidence="1" id="KW-0732">Signal</keyword>
<sequence length="159" mass="17250">MYSLRSLLILISLMILLVEIIDAIPLLSLFSSDNTTENTCAASLINVKHSGQVKITWQQYFRCQFTHPKGIIAVLLLIGGDIVQKAVAQSTGGKLPTDNLNLRLITPIVFSFGWVSFSFNAVASALGDGTYLSPPDYPGYVITISSGDTRQNQSWVLGG</sequence>
<feature type="chain" id="PRO_5040236672" evidence="1">
    <location>
        <begin position="24"/>
        <end position="159"/>
    </location>
</feature>
<keyword evidence="3" id="KW-1185">Reference proteome</keyword>
<name>A0A9P7YPH4_9HELO</name>
<gene>
    <name evidence="2" type="ORF">BJ875DRAFT_481369</name>
</gene>